<evidence type="ECO:0000313" key="1">
    <source>
        <dbReference type="EMBL" id="JAD98374.1"/>
    </source>
</evidence>
<name>A0A0A9EC91_ARUDO</name>
<reference evidence="1" key="1">
    <citation type="submission" date="2014-09" db="EMBL/GenBank/DDBJ databases">
        <authorList>
            <person name="Magalhaes I.L.F."/>
            <person name="Oliveira U."/>
            <person name="Santos F.R."/>
            <person name="Vidigal T.H.D.A."/>
            <person name="Brescovit A.D."/>
            <person name="Santos A.J."/>
        </authorList>
    </citation>
    <scope>NUCLEOTIDE SEQUENCE</scope>
    <source>
        <tissue evidence="1">Shoot tissue taken approximately 20 cm above the soil surface</tissue>
    </source>
</reference>
<proteinExistence type="predicted"/>
<protein>
    <submittedName>
        <fullName evidence="1">Uncharacterized protein</fullName>
    </submittedName>
</protein>
<accession>A0A0A9EC91</accession>
<organism evidence="1">
    <name type="scientific">Arundo donax</name>
    <name type="common">Giant reed</name>
    <name type="synonym">Donax arundinaceus</name>
    <dbReference type="NCBI Taxonomy" id="35708"/>
    <lineage>
        <taxon>Eukaryota</taxon>
        <taxon>Viridiplantae</taxon>
        <taxon>Streptophyta</taxon>
        <taxon>Embryophyta</taxon>
        <taxon>Tracheophyta</taxon>
        <taxon>Spermatophyta</taxon>
        <taxon>Magnoliopsida</taxon>
        <taxon>Liliopsida</taxon>
        <taxon>Poales</taxon>
        <taxon>Poaceae</taxon>
        <taxon>PACMAD clade</taxon>
        <taxon>Arundinoideae</taxon>
        <taxon>Arundineae</taxon>
        <taxon>Arundo</taxon>
    </lineage>
</organism>
<sequence>MYLHSSWYTRVLSYCLGEFKYYSELTCNTSV</sequence>
<dbReference type="AlphaFoldDB" id="A0A0A9EC91"/>
<reference evidence="1" key="2">
    <citation type="journal article" date="2015" name="Data Brief">
        <title>Shoot transcriptome of the giant reed, Arundo donax.</title>
        <authorList>
            <person name="Barrero R.A."/>
            <person name="Guerrero F.D."/>
            <person name="Moolhuijzen P."/>
            <person name="Goolsby J.A."/>
            <person name="Tidwell J."/>
            <person name="Bellgard S.E."/>
            <person name="Bellgard M.I."/>
        </authorList>
    </citation>
    <scope>NUCLEOTIDE SEQUENCE</scope>
    <source>
        <tissue evidence="1">Shoot tissue taken approximately 20 cm above the soil surface</tissue>
    </source>
</reference>
<dbReference type="EMBL" id="GBRH01199521">
    <property type="protein sequence ID" value="JAD98374.1"/>
    <property type="molecule type" value="Transcribed_RNA"/>
</dbReference>